<comment type="caution">
    <text evidence="1">The sequence shown here is derived from an EMBL/GenBank/DDBJ whole genome shotgun (WGS) entry which is preliminary data.</text>
</comment>
<evidence type="ECO:0000313" key="2">
    <source>
        <dbReference type="Proteomes" id="UP001529272"/>
    </source>
</evidence>
<reference evidence="1 2" key="2">
    <citation type="submission" date="2023-06" db="EMBL/GenBank/DDBJ databases">
        <title>Itaconate inhibition of nontuberculous mycobacteria.</title>
        <authorList>
            <person name="Breen P."/>
            <person name="Zimbric M."/>
            <person name="Caverly L."/>
        </authorList>
    </citation>
    <scope>NUCLEOTIDE SEQUENCE [LARGE SCALE GENOMIC DNA]</scope>
    <source>
        <strain evidence="1 2">FLAC1071</strain>
    </source>
</reference>
<sequence length="55" mass="6534">MKDIRNEARELAATHGGFWGQHPQWPDSDWRTEVQNGDTRLGYWEWVANQIDAHR</sequence>
<dbReference type="RefSeq" id="WP_173662760.1">
    <property type="nucleotide sequence ID" value="NZ_CP012886.2"/>
</dbReference>
<evidence type="ECO:0000313" key="1">
    <source>
        <dbReference type="EMBL" id="MDM3928717.1"/>
    </source>
</evidence>
<name>A0ABT7P609_MYCIT</name>
<organism evidence="1 2">
    <name type="scientific">Mycobacterium intracellulare subsp. chimaera</name>
    <dbReference type="NCBI Taxonomy" id="222805"/>
    <lineage>
        <taxon>Bacteria</taxon>
        <taxon>Bacillati</taxon>
        <taxon>Actinomycetota</taxon>
        <taxon>Actinomycetes</taxon>
        <taxon>Mycobacteriales</taxon>
        <taxon>Mycobacteriaceae</taxon>
        <taxon>Mycobacterium</taxon>
        <taxon>Mycobacterium avium complex (MAC)</taxon>
    </lineage>
</organism>
<reference evidence="2" key="1">
    <citation type="submission" date="2023-06" db="EMBL/GenBank/DDBJ databases">
        <title>Itaconate inhibition of nontuberculous mycobacteria.</title>
        <authorList>
            <person name="Spilker T."/>
        </authorList>
    </citation>
    <scope>NUCLEOTIDE SEQUENCE [LARGE SCALE GENOMIC DNA]</scope>
    <source>
        <strain evidence="2">FLAC1071</strain>
    </source>
</reference>
<gene>
    <name evidence="1" type="ORF">QRB35_22150</name>
</gene>
<dbReference type="Proteomes" id="UP001529272">
    <property type="component" value="Unassembled WGS sequence"/>
</dbReference>
<keyword evidence="2" id="KW-1185">Reference proteome</keyword>
<dbReference type="EMBL" id="JASZZX010000025">
    <property type="protein sequence ID" value="MDM3928717.1"/>
    <property type="molecule type" value="Genomic_DNA"/>
</dbReference>
<accession>A0ABT7P609</accession>
<proteinExistence type="predicted"/>
<protein>
    <submittedName>
        <fullName evidence="1">Uncharacterized protein</fullName>
    </submittedName>
</protein>